<accession>A0A559M9G0</accession>
<sequence length="336" mass="38269">MQELLVKMHGFGITLSGDQGAVITSIHLYNAAQQSGQMSKDLEWIDFEKVIEWQSPSWTFVGDRPESPWECFRHYNLVMGMSATALSMDRRGRPTLRLHNTSRATVLPKSQKKNRKLKFMSTYVDLSTEFVKKGLYGGFRWGHTRAATEPLVMLEMLVAKYVETKAEPAGVMVSTGQRKVHPLSMITIFKDCLKSEEAILRFDLFALNQRCVELLRKVQRFCVDLSPLDYPRHEYDGDCNLYECFSHLLAGKTGLKRYQPPRFDEACLTVKEMIAEVGDEEYRKAKARSFITGDGGKKVTDPFHAPFEDVMPLSLRSMFSQIIIAGDDPEDGITFI</sequence>
<dbReference type="PANTHER" id="PTHR38795:SF1">
    <property type="entry name" value="DUF6604 DOMAIN-CONTAINING PROTEIN"/>
    <property type="match status" value="1"/>
</dbReference>
<evidence type="ECO:0000313" key="2">
    <source>
        <dbReference type="Proteomes" id="UP000315522"/>
    </source>
</evidence>
<name>A0A559M9G0_9HELO</name>
<keyword evidence="2" id="KW-1185">Reference proteome</keyword>
<dbReference type="AlphaFoldDB" id="A0A559M9G0"/>
<organism evidence="1 2">
    <name type="scientific">Lachnellula willkommii</name>
    <dbReference type="NCBI Taxonomy" id="215461"/>
    <lineage>
        <taxon>Eukaryota</taxon>
        <taxon>Fungi</taxon>
        <taxon>Dikarya</taxon>
        <taxon>Ascomycota</taxon>
        <taxon>Pezizomycotina</taxon>
        <taxon>Leotiomycetes</taxon>
        <taxon>Helotiales</taxon>
        <taxon>Lachnaceae</taxon>
        <taxon>Lachnellula</taxon>
    </lineage>
</organism>
<reference evidence="1 2" key="1">
    <citation type="submission" date="2018-05" db="EMBL/GenBank/DDBJ databases">
        <title>Genome sequencing and assembly of the regulated plant pathogen Lachnellula willkommii and related sister species for the development of diagnostic species identification markers.</title>
        <authorList>
            <person name="Giroux E."/>
            <person name="Bilodeau G."/>
        </authorList>
    </citation>
    <scope>NUCLEOTIDE SEQUENCE [LARGE SCALE GENOMIC DNA]</scope>
    <source>
        <strain evidence="1 2">CBS 172.35</strain>
    </source>
</reference>
<dbReference type="PANTHER" id="PTHR38795">
    <property type="entry name" value="DUF6604 DOMAIN-CONTAINING PROTEIN"/>
    <property type="match status" value="1"/>
</dbReference>
<proteinExistence type="predicted"/>
<dbReference type="EMBL" id="QGML01001190">
    <property type="protein sequence ID" value="TVY89568.1"/>
    <property type="molecule type" value="Genomic_DNA"/>
</dbReference>
<evidence type="ECO:0000313" key="1">
    <source>
        <dbReference type="EMBL" id="TVY89568.1"/>
    </source>
</evidence>
<protein>
    <submittedName>
        <fullName evidence="1">Uncharacterized protein</fullName>
    </submittedName>
</protein>
<comment type="caution">
    <text evidence="1">The sequence shown here is derived from an EMBL/GenBank/DDBJ whole genome shotgun (WGS) entry which is preliminary data.</text>
</comment>
<gene>
    <name evidence="1" type="ORF">LAWI1_G004151</name>
</gene>
<dbReference type="Proteomes" id="UP000315522">
    <property type="component" value="Unassembled WGS sequence"/>
</dbReference>